<name>A0A197KBP3_9FUNG</name>
<gene>
    <name evidence="2" type="ORF">K457DRAFT_133674</name>
</gene>
<feature type="compositionally biased region" description="Low complexity" evidence="1">
    <location>
        <begin position="606"/>
        <end position="623"/>
    </location>
</feature>
<organism evidence="2 3">
    <name type="scientific">Linnemannia elongata AG-77</name>
    <dbReference type="NCBI Taxonomy" id="1314771"/>
    <lineage>
        <taxon>Eukaryota</taxon>
        <taxon>Fungi</taxon>
        <taxon>Fungi incertae sedis</taxon>
        <taxon>Mucoromycota</taxon>
        <taxon>Mortierellomycotina</taxon>
        <taxon>Mortierellomycetes</taxon>
        <taxon>Mortierellales</taxon>
        <taxon>Mortierellaceae</taxon>
        <taxon>Linnemannia</taxon>
    </lineage>
</organism>
<evidence type="ECO:0000256" key="1">
    <source>
        <dbReference type="SAM" id="MobiDB-lite"/>
    </source>
</evidence>
<feature type="compositionally biased region" description="Low complexity" evidence="1">
    <location>
        <begin position="438"/>
        <end position="473"/>
    </location>
</feature>
<dbReference type="AlphaFoldDB" id="A0A197KBP3"/>
<feature type="compositionally biased region" description="Low complexity" evidence="1">
    <location>
        <begin position="262"/>
        <end position="282"/>
    </location>
</feature>
<protein>
    <submittedName>
        <fullName evidence="2">Uncharacterized protein</fullName>
    </submittedName>
</protein>
<keyword evidence="3" id="KW-1185">Reference proteome</keyword>
<feature type="compositionally biased region" description="Basic residues" evidence="1">
    <location>
        <begin position="562"/>
        <end position="572"/>
    </location>
</feature>
<feature type="compositionally biased region" description="Low complexity" evidence="1">
    <location>
        <begin position="502"/>
        <end position="530"/>
    </location>
</feature>
<dbReference type="EMBL" id="KV442018">
    <property type="protein sequence ID" value="OAQ34106.1"/>
    <property type="molecule type" value="Genomic_DNA"/>
</dbReference>
<dbReference type="OrthoDB" id="2447345at2759"/>
<feature type="region of interest" description="Disordered" evidence="1">
    <location>
        <begin position="238"/>
        <end position="287"/>
    </location>
</feature>
<feature type="compositionally biased region" description="Low complexity" evidence="1">
    <location>
        <begin position="637"/>
        <end position="652"/>
    </location>
</feature>
<feature type="compositionally biased region" description="Low complexity" evidence="1">
    <location>
        <begin position="238"/>
        <end position="253"/>
    </location>
</feature>
<evidence type="ECO:0000313" key="3">
    <source>
        <dbReference type="Proteomes" id="UP000078512"/>
    </source>
</evidence>
<proteinExistence type="predicted"/>
<feature type="region of interest" description="Disordered" evidence="1">
    <location>
        <begin position="436"/>
        <end position="477"/>
    </location>
</feature>
<reference evidence="2 3" key="1">
    <citation type="submission" date="2016-05" db="EMBL/GenBank/DDBJ databases">
        <title>Genome sequencing reveals origins of a unique bacterial endosymbiosis in the earliest lineages of terrestrial Fungi.</title>
        <authorList>
            <consortium name="DOE Joint Genome Institute"/>
            <person name="Uehling J."/>
            <person name="Gryganskyi A."/>
            <person name="Hameed K."/>
            <person name="Tschaplinski T."/>
            <person name="Misztal P."/>
            <person name="Wu S."/>
            <person name="Desiro A."/>
            <person name="Vande Pol N."/>
            <person name="Du Z.-Y."/>
            <person name="Zienkiewicz A."/>
            <person name="Zienkiewicz K."/>
            <person name="Morin E."/>
            <person name="Tisserant E."/>
            <person name="Splivallo R."/>
            <person name="Hainaut M."/>
            <person name="Henrissat B."/>
            <person name="Ohm R."/>
            <person name="Kuo A."/>
            <person name="Yan J."/>
            <person name="Lipzen A."/>
            <person name="Nolan M."/>
            <person name="Labutti K."/>
            <person name="Barry K."/>
            <person name="Goldstein A."/>
            <person name="Labbe J."/>
            <person name="Schadt C."/>
            <person name="Tuskan G."/>
            <person name="Grigoriev I."/>
            <person name="Martin F."/>
            <person name="Vilgalys R."/>
            <person name="Bonito G."/>
        </authorList>
    </citation>
    <scope>NUCLEOTIDE SEQUENCE [LARGE SCALE GENOMIC DNA]</scope>
    <source>
        <strain evidence="2 3">AG-77</strain>
    </source>
</reference>
<dbReference type="STRING" id="1314771.A0A197KBP3"/>
<sequence>MSRNPYFAHLPTRHNRQDLVFALDSLPRLLTSTSSSSNDTQSPCPSPPGSPCSPYATFTGSYYPSWSNISTSSTSSSSSTSSCSSISSFYQQQYQQRLIQRHIRRSYSSSSNKMSTLQFSTRAQAMGFLINLLQSFQQEPCECDLVQGCFCSPEGVEDHSGLAPCYVCGEWYAEEVYCSGDEQDSSSYRKVDGRSWHERGGASLRHQVAERRVCQWLDQVVVPVASAATWPSSPYYNQQQQQLQQSHHYQQEQQQDEKKEQQTQQQPAVIRSRPSRSASCPATFSIPEEIMDPTIRRAPGFCIKRRDTIATERPASLPSFPAVEQAPATSYSAPSSASSTLTNSKSTPFRFSFTSERFNAAVQESMSRRSSTTITTSTPIAVIVPQQQSSSPSTNTYDINTQDTQAEAVAEQQTEAELGMEAETGTETEAEAVRVAETETASTSAQTTPSLSSFVSSPSFTSSRGCSPSSSTTAGKIDHRDQYGVVWEPSAPASPFLAQQPSSTLSSSASTRTNTSTSTSTGTTFSTFSFGKSQWETPQAVIPTATGTPPPQAQQQQEAGRGRVRRRGHGHVRQQAQSHILVTGSSFHQSLLPQLQQKESEPGETSDPVVVMSPSFSPSSSSSPLPPRTARSQQHGLLTASSPSLTTMTPPSIRKKKTVSFSLPLPLPLPRIVITPPSPTSPTLTEGGETVAEWRSCCNTPSPHPNTNTNNNNNYCDNNSEVTLPVNPRQQTIPLPLDISFIDTGSSSALLLQATTRLVQTVFQSAIALGWWSCSSLSGILFFSFPFPSVTSSSCT</sequence>
<feature type="region of interest" description="Disordered" evidence="1">
    <location>
        <begin position="593"/>
        <end position="657"/>
    </location>
</feature>
<accession>A0A197KBP3</accession>
<feature type="region of interest" description="Disordered" evidence="1">
    <location>
        <begin position="492"/>
        <end position="577"/>
    </location>
</feature>
<dbReference type="Proteomes" id="UP000078512">
    <property type="component" value="Unassembled WGS sequence"/>
</dbReference>
<evidence type="ECO:0000313" key="2">
    <source>
        <dbReference type="EMBL" id="OAQ34106.1"/>
    </source>
</evidence>